<feature type="transmembrane region" description="Helical" evidence="5">
    <location>
        <begin position="166"/>
        <end position="184"/>
    </location>
</feature>
<evidence type="ECO:0000256" key="1">
    <source>
        <dbReference type="ARBA" id="ARBA00022448"/>
    </source>
</evidence>
<feature type="transmembrane region" description="Helical" evidence="5">
    <location>
        <begin position="124"/>
        <end position="146"/>
    </location>
</feature>
<dbReference type="InterPro" id="IPR050327">
    <property type="entry name" value="Proton-linked_MCT"/>
</dbReference>
<evidence type="ECO:0000256" key="3">
    <source>
        <dbReference type="ARBA" id="ARBA00022989"/>
    </source>
</evidence>
<name>A0A8E2JAD6_9PEZI</name>
<evidence type="ECO:0000313" key="7">
    <source>
        <dbReference type="Proteomes" id="UP000250266"/>
    </source>
</evidence>
<feature type="transmembrane region" description="Helical" evidence="5">
    <location>
        <begin position="205"/>
        <end position="227"/>
    </location>
</feature>
<accession>A0A8E2JAD6</accession>
<evidence type="ECO:0000256" key="4">
    <source>
        <dbReference type="ARBA" id="ARBA00023136"/>
    </source>
</evidence>
<gene>
    <name evidence="6" type="ORF">K432DRAFT_397385</name>
</gene>
<keyword evidence="4 5" id="KW-0472">Membrane</keyword>
<feature type="transmembrane region" description="Helical" evidence="5">
    <location>
        <begin position="50"/>
        <end position="70"/>
    </location>
</feature>
<feature type="transmembrane region" description="Helical" evidence="5">
    <location>
        <begin position="14"/>
        <end position="38"/>
    </location>
</feature>
<keyword evidence="7" id="KW-1185">Reference proteome</keyword>
<keyword evidence="1" id="KW-0813">Transport</keyword>
<evidence type="ECO:0000256" key="2">
    <source>
        <dbReference type="ARBA" id="ARBA00022692"/>
    </source>
</evidence>
<organism evidence="6 7">
    <name type="scientific">Lepidopterella palustris CBS 459.81</name>
    <dbReference type="NCBI Taxonomy" id="1314670"/>
    <lineage>
        <taxon>Eukaryota</taxon>
        <taxon>Fungi</taxon>
        <taxon>Dikarya</taxon>
        <taxon>Ascomycota</taxon>
        <taxon>Pezizomycotina</taxon>
        <taxon>Dothideomycetes</taxon>
        <taxon>Pleosporomycetidae</taxon>
        <taxon>Mytilinidiales</taxon>
        <taxon>Argynnaceae</taxon>
        <taxon>Lepidopterella</taxon>
    </lineage>
</organism>
<dbReference type="Proteomes" id="UP000250266">
    <property type="component" value="Unassembled WGS sequence"/>
</dbReference>
<dbReference type="PANTHER" id="PTHR11360">
    <property type="entry name" value="MONOCARBOXYLATE TRANSPORTER"/>
    <property type="match status" value="1"/>
</dbReference>
<dbReference type="SUPFAM" id="SSF103473">
    <property type="entry name" value="MFS general substrate transporter"/>
    <property type="match status" value="1"/>
</dbReference>
<proteinExistence type="predicted"/>
<evidence type="ECO:0000313" key="6">
    <source>
        <dbReference type="EMBL" id="OCK75314.1"/>
    </source>
</evidence>
<dbReference type="AlphaFoldDB" id="A0A8E2JAD6"/>
<sequence>MSSMTTWFFKKRGVAFEIVAAGSSLEGVVFPIIVVRLVREVGFRWSIRMSALLILALLILTNLTIKSRLAPKPRPFNLPHFITPLQELPSLITTVAAFLFFLGVFVPINFIQLQAMEHEMSKRVAAYLIPILNAASVFVVLYGFGSGTLVNATRTQVAPNSNIEEIGIRTGVLFAILALAGLVGNPIGGVIDARGNGRFRGLKKFCGVMLMAGSTMCIFAKATLWGLK</sequence>
<dbReference type="PANTHER" id="PTHR11360:SF224">
    <property type="entry name" value="MAJOR FACILITATOR SUPERFAMILY (MFS) PROFILE DOMAIN-CONTAINING PROTEIN-RELATED"/>
    <property type="match status" value="1"/>
</dbReference>
<dbReference type="OrthoDB" id="5667at2759"/>
<keyword evidence="3 5" id="KW-1133">Transmembrane helix</keyword>
<dbReference type="InterPro" id="IPR036259">
    <property type="entry name" value="MFS_trans_sf"/>
</dbReference>
<protein>
    <recommendedName>
        <fullName evidence="8">Major facilitator superfamily (MFS) profile domain-containing protein</fullName>
    </recommendedName>
</protein>
<evidence type="ECO:0000256" key="5">
    <source>
        <dbReference type="SAM" id="Phobius"/>
    </source>
</evidence>
<evidence type="ECO:0008006" key="8">
    <source>
        <dbReference type="Google" id="ProtNLM"/>
    </source>
</evidence>
<dbReference type="EMBL" id="KV745334">
    <property type="protein sequence ID" value="OCK75314.1"/>
    <property type="molecule type" value="Genomic_DNA"/>
</dbReference>
<dbReference type="Gene3D" id="1.20.1250.20">
    <property type="entry name" value="MFS general substrate transporter like domains"/>
    <property type="match status" value="1"/>
</dbReference>
<keyword evidence="2 5" id="KW-0812">Transmembrane</keyword>
<reference evidence="6 7" key="1">
    <citation type="journal article" date="2016" name="Nat. Commun.">
        <title>Ectomycorrhizal ecology is imprinted in the genome of the dominant symbiotic fungus Cenococcum geophilum.</title>
        <authorList>
            <consortium name="DOE Joint Genome Institute"/>
            <person name="Peter M."/>
            <person name="Kohler A."/>
            <person name="Ohm R.A."/>
            <person name="Kuo A."/>
            <person name="Krutzmann J."/>
            <person name="Morin E."/>
            <person name="Arend M."/>
            <person name="Barry K.W."/>
            <person name="Binder M."/>
            <person name="Choi C."/>
            <person name="Clum A."/>
            <person name="Copeland A."/>
            <person name="Grisel N."/>
            <person name="Haridas S."/>
            <person name="Kipfer T."/>
            <person name="LaButti K."/>
            <person name="Lindquist E."/>
            <person name="Lipzen A."/>
            <person name="Maire R."/>
            <person name="Meier B."/>
            <person name="Mihaltcheva S."/>
            <person name="Molinier V."/>
            <person name="Murat C."/>
            <person name="Poggeler S."/>
            <person name="Quandt C.A."/>
            <person name="Sperisen C."/>
            <person name="Tritt A."/>
            <person name="Tisserant E."/>
            <person name="Crous P.W."/>
            <person name="Henrissat B."/>
            <person name="Nehls U."/>
            <person name="Egli S."/>
            <person name="Spatafora J.W."/>
            <person name="Grigoriev I.V."/>
            <person name="Martin F.M."/>
        </authorList>
    </citation>
    <scope>NUCLEOTIDE SEQUENCE [LARGE SCALE GENOMIC DNA]</scope>
    <source>
        <strain evidence="6 7">CBS 459.81</strain>
    </source>
</reference>
<feature type="transmembrane region" description="Helical" evidence="5">
    <location>
        <begin position="90"/>
        <end position="112"/>
    </location>
</feature>